<comment type="caution">
    <text evidence="1">The sequence shown here is derived from an EMBL/GenBank/DDBJ whole genome shotgun (WGS) entry which is preliminary data.</text>
</comment>
<name>A0A9E4DRW3_9ENTE</name>
<protein>
    <submittedName>
        <fullName evidence="1">Uncharacterized protein</fullName>
    </submittedName>
</protein>
<gene>
    <name evidence="1" type="ORF">K8V42_02695</name>
</gene>
<sequence>MNNEKVVKIDGVEIDSTFLMKKALTLTAVATQTSLLIRLLEGLEFDCKHGGGLNLEHFIETNGLSELTEGLTHIKEQVQEISDAICPDPD</sequence>
<proteinExistence type="predicted"/>
<evidence type="ECO:0000313" key="2">
    <source>
        <dbReference type="Proteomes" id="UP000813384"/>
    </source>
</evidence>
<reference evidence="1" key="2">
    <citation type="submission" date="2021-11" db="EMBL/GenBank/DDBJ databases">
        <authorList>
            <person name="Gilroy R."/>
        </authorList>
    </citation>
    <scope>NUCLEOTIDE SEQUENCE</scope>
    <source>
        <strain evidence="1">150</strain>
    </source>
</reference>
<accession>A0A9E4DRW3</accession>
<dbReference type="Proteomes" id="UP000813384">
    <property type="component" value="Unassembled WGS sequence"/>
</dbReference>
<dbReference type="EMBL" id="JAJJVO010000043">
    <property type="protein sequence ID" value="MCC9273180.1"/>
    <property type="molecule type" value="Genomic_DNA"/>
</dbReference>
<evidence type="ECO:0000313" key="1">
    <source>
        <dbReference type="EMBL" id="MCC9273180.1"/>
    </source>
</evidence>
<reference evidence="1" key="1">
    <citation type="journal article" date="2021" name="PeerJ">
        <title>Extensive microbial diversity within the chicken gut microbiome revealed by metagenomics and culture.</title>
        <authorList>
            <person name="Gilroy R."/>
            <person name="Ravi A."/>
            <person name="Getino M."/>
            <person name="Pursley I."/>
            <person name="Horton D.L."/>
            <person name="Alikhan N.F."/>
            <person name="Baker D."/>
            <person name="Gharbi K."/>
            <person name="Hall N."/>
            <person name="Watson M."/>
            <person name="Adriaenssens E.M."/>
            <person name="Foster-Nyarko E."/>
            <person name="Jarju S."/>
            <person name="Secka A."/>
            <person name="Antonio M."/>
            <person name="Oren A."/>
            <person name="Chaudhuri R.R."/>
            <person name="La Ragione R."/>
            <person name="Hildebrand F."/>
            <person name="Pallen M.J."/>
        </authorList>
    </citation>
    <scope>NUCLEOTIDE SEQUENCE</scope>
    <source>
        <strain evidence="1">150</strain>
    </source>
</reference>
<dbReference type="AlphaFoldDB" id="A0A9E4DRW3"/>
<organism evidence="1 2">
    <name type="scientific">Enterococcus aquimarinus</name>
    <dbReference type="NCBI Taxonomy" id="328396"/>
    <lineage>
        <taxon>Bacteria</taxon>
        <taxon>Bacillati</taxon>
        <taxon>Bacillota</taxon>
        <taxon>Bacilli</taxon>
        <taxon>Lactobacillales</taxon>
        <taxon>Enterococcaceae</taxon>
        <taxon>Enterococcus</taxon>
    </lineage>
</organism>